<dbReference type="RefSeq" id="WP_148380905.1">
    <property type="nucleotide sequence ID" value="NZ_VSKN01000007.1"/>
</dbReference>
<comment type="caution">
    <text evidence="2">The sequence shown here is derived from an EMBL/GenBank/DDBJ whole genome shotgun (WGS) entry which is preliminary data.</text>
</comment>
<organism evidence="2 3">
    <name type="scientific">Bizionia gelidisalsuginis</name>
    <dbReference type="NCBI Taxonomy" id="291188"/>
    <lineage>
        <taxon>Bacteria</taxon>
        <taxon>Pseudomonadati</taxon>
        <taxon>Bacteroidota</taxon>
        <taxon>Flavobacteriia</taxon>
        <taxon>Flavobacteriales</taxon>
        <taxon>Flavobacteriaceae</taxon>
        <taxon>Bizionia</taxon>
    </lineage>
</organism>
<dbReference type="Proteomes" id="UP000323621">
    <property type="component" value="Unassembled WGS sequence"/>
</dbReference>
<dbReference type="SUPFAM" id="SSF159888">
    <property type="entry name" value="YdhG-like"/>
    <property type="match status" value="1"/>
</dbReference>
<accession>A0ABY3MB86</accession>
<dbReference type="InterPro" id="IPR014922">
    <property type="entry name" value="YdhG-like"/>
</dbReference>
<dbReference type="EMBL" id="VSKN01000007">
    <property type="protein sequence ID" value="TYC13545.1"/>
    <property type="molecule type" value="Genomic_DNA"/>
</dbReference>
<reference evidence="2 3" key="1">
    <citation type="submission" date="2019-08" db="EMBL/GenBank/DDBJ databases">
        <title>Genomes of Antarctic Bizionia species.</title>
        <authorList>
            <person name="Bowman J.P."/>
        </authorList>
    </citation>
    <scope>NUCLEOTIDE SEQUENCE [LARGE SCALE GENOMIC DNA]</scope>
    <source>
        <strain evidence="2 3">IC164</strain>
    </source>
</reference>
<dbReference type="Pfam" id="PF08818">
    <property type="entry name" value="DUF1801"/>
    <property type="match status" value="1"/>
</dbReference>
<keyword evidence="3" id="KW-1185">Reference proteome</keyword>
<evidence type="ECO:0000313" key="3">
    <source>
        <dbReference type="Proteomes" id="UP000323621"/>
    </source>
</evidence>
<evidence type="ECO:0000259" key="1">
    <source>
        <dbReference type="Pfam" id="PF08818"/>
    </source>
</evidence>
<dbReference type="Gene3D" id="3.90.1150.200">
    <property type="match status" value="1"/>
</dbReference>
<name>A0ABY3MB86_9FLAO</name>
<feature type="domain" description="YdhG-like" evidence="1">
    <location>
        <begin position="19"/>
        <end position="135"/>
    </location>
</feature>
<proteinExistence type="predicted"/>
<protein>
    <submittedName>
        <fullName evidence="2">DUF1801 domain-containing protein</fullName>
    </submittedName>
</protein>
<evidence type="ECO:0000313" key="2">
    <source>
        <dbReference type="EMBL" id="TYC13545.1"/>
    </source>
</evidence>
<gene>
    <name evidence="2" type="ORF">ES677_07365</name>
</gene>
<sequence>MQYKADTPEEYSNQLPENRRESINKLRQTLLANLPKEMEEVVSYGMLGYVIPHSVYPDGYHCDPKTPLPFINLASQKNHIAIYHLGLHAHTEVRDWFTSEYAKRCKQKLDMGKSCIRFKNIEAIPFDLIGELAAKMSTKEWITIYETAIKNK</sequence>